<proteinExistence type="predicted"/>
<gene>
    <name evidence="1" type="ORF">GBAR_LOCUS27343</name>
</gene>
<comment type="caution">
    <text evidence="1">The sequence shown here is derived from an EMBL/GenBank/DDBJ whole genome shotgun (WGS) entry which is preliminary data.</text>
</comment>
<dbReference type="EMBL" id="CASHTH010003808">
    <property type="protein sequence ID" value="CAI8049665.1"/>
    <property type="molecule type" value="Genomic_DNA"/>
</dbReference>
<reference evidence="1" key="1">
    <citation type="submission" date="2023-03" db="EMBL/GenBank/DDBJ databases">
        <authorList>
            <person name="Steffen K."/>
            <person name="Cardenas P."/>
        </authorList>
    </citation>
    <scope>NUCLEOTIDE SEQUENCE</scope>
</reference>
<evidence type="ECO:0000313" key="2">
    <source>
        <dbReference type="Proteomes" id="UP001174909"/>
    </source>
</evidence>
<sequence>MVLLASELAGLLPLHWLVSLAILSLTLEEATVTV</sequence>
<organism evidence="1 2">
    <name type="scientific">Geodia barretti</name>
    <name type="common">Barrett's horny sponge</name>
    <dbReference type="NCBI Taxonomy" id="519541"/>
    <lineage>
        <taxon>Eukaryota</taxon>
        <taxon>Metazoa</taxon>
        <taxon>Porifera</taxon>
        <taxon>Demospongiae</taxon>
        <taxon>Heteroscleromorpha</taxon>
        <taxon>Tetractinellida</taxon>
        <taxon>Astrophorina</taxon>
        <taxon>Geodiidae</taxon>
        <taxon>Geodia</taxon>
    </lineage>
</organism>
<accession>A0AA35TJX0</accession>
<keyword evidence="2" id="KW-1185">Reference proteome</keyword>
<dbReference type="AlphaFoldDB" id="A0AA35TJX0"/>
<protein>
    <submittedName>
        <fullName evidence="1">Uncharacterized protein</fullName>
    </submittedName>
</protein>
<evidence type="ECO:0000313" key="1">
    <source>
        <dbReference type="EMBL" id="CAI8049665.1"/>
    </source>
</evidence>
<dbReference type="Proteomes" id="UP001174909">
    <property type="component" value="Unassembled WGS sequence"/>
</dbReference>
<name>A0AA35TJX0_GEOBA</name>